<evidence type="ECO:0000256" key="9">
    <source>
        <dbReference type="ARBA" id="ARBA00069043"/>
    </source>
</evidence>
<evidence type="ECO:0000256" key="6">
    <source>
        <dbReference type="ARBA" id="ARBA00051388"/>
    </source>
</evidence>
<dbReference type="Pfam" id="PF02771">
    <property type="entry name" value="Acyl-CoA_dh_N"/>
    <property type="match status" value="1"/>
</dbReference>
<keyword evidence="16" id="KW-1185">Reference proteome</keyword>
<dbReference type="GO" id="GO:0050660">
    <property type="term" value="F:flavin adenine dinucleotide binding"/>
    <property type="evidence" value="ECO:0007669"/>
    <property type="project" value="InterPro"/>
</dbReference>
<dbReference type="Pfam" id="PF12806">
    <property type="entry name" value="Acyl-CoA_dh_C"/>
    <property type="match status" value="1"/>
</dbReference>
<dbReference type="InterPro" id="IPR037069">
    <property type="entry name" value="AcylCoA_DH/ox_N_sf"/>
</dbReference>
<evidence type="ECO:0000256" key="10">
    <source>
        <dbReference type="RuleBase" id="RU362125"/>
    </source>
</evidence>
<dbReference type="InterPro" id="IPR009075">
    <property type="entry name" value="AcylCo_DH/oxidase_C"/>
</dbReference>
<dbReference type="Gene3D" id="1.10.540.10">
    <property type="entry name" value="Acyl-CoA dehydrogenase/oxidase, N-terminal domain"/>
    <property type="match status" value="1"/>
</dbReference>
<feature type="domain" description="Acetyl-CoA dehydrogenase-like C-terminal" evidence="14">
    <location>
        <begin position="489"/>
        <end position="621"/>
    </location>
</feature>
<comment type="caution">
    <text evidence="15">The sequence shown here is derived from an EMBL/GenBank/DDBJ whole genome shotgun (WGS) entry which is preliminary data.</text>
</comment>
<keyword evidence="5 10" id="KW-0560">Oxidoreductase</keyword>
<dbReference type="SUPFAM" id="SSF56645">
    <property type="entry name" value="Acyl-CoA dehydrogenase NM domain-like"/>
    <property type="match status" value="1"/>
</dbReference>
<dbReference type="PANTHER" id="PTHR42803">
    <property type="entry name" value="ACYL-COA DEHYDROGENASE"/>
    <property type="match status" value="1"/>
</dbReference>
<organism evidence="15 16">
    <name type="scientific">Polyangium fumosum</name>
    <dbReference type="NCBI Taxonomy" id="889272"/>
    <lineage>
        <taxon>Bacteria</taxon>
        <taxon>Pseudomonadati</taxon>
        <taxon>Myxococcota</taxon>
        <taxon>Polyangia</taxon>
        <taxon>Polyangiales</taxon>
        <taxon>Polyangiaceae</taxon>
        <taxon>Polyangium</taxon>
    </lineage>
</organism>
<evidence type="ECO:0000256" key="3">
    <source>
        <dbReference type="ARBA" id="ARBA00022630"/>
    </source>
</evidence>
<evidence type="ECO:0000256" key="8">
    <source>
        <dbReference type="ARBA" id="ARBA00066694"/>
    </source>
</evidence>
<dbReference type="InterPro" id="IPR006091">
    <property type="entry name" value="Acyl-CoA_Oxase/DH_mid-dom"/>
</dbReference>
<dbReference type="InterPro" id="IPR025878">
    <property type="entry name" value="Acyl-CoA_dh-like_C_dom"/>
</dbReference>
<evidence type="ECO:0000256" key="2">
    <source>
        <dbReference type="ARBA" id="ARBA00009347"/>
    </source>
</evidence>
<name>A0A4U1JC97_9BACT</name>
<dbReference type="InterPro" id="IPR006089">
    <property type="entry name" value="Acyl-CoA_DH_CS"/>
</dbReference>
<comment type="catalytic activity">
    <reaction evidence="6">
        <text>3-(methylsulfanyl)propanoyl-CoA + oxidized [electron-transfer flavoprotein] + H(+) = 3-(methylsulfanyl)acryloyl-CoA + reduced [electron-transfer flavoprotein]</text>
        <dbReference type="Rhea" id="RHEA:52612"/>
        <dbReference type="Rhea" id="RHEA-COMP:10685"/>
        <dbReference type="Rhea" id="RHEA-COMP:10686"/>
        <dbReference type="ChEBI" id="CHEBI:15378"/>
        <dbReference type="ChEBI" id="CHEBI:57692"/>
        <dbReference type="ChEBI" id="CHEBI:58307"/>
        <dbReference type="ChEBI" id="CHEBI:82815"/>
        <dbReference type="ChEBI" id="CHEBI:84994"/>
        <dbReference type="EC" id="1.3.99.41"/>
    </reaction>
    <physiologicalReaction direction="left-to-right" evidence="6">
        <dbReference type="Rhea" id="RHEA:52613"/>
    </physiologicalReaction>
</comment>
<dbReference type="InterPro" id="IPR036250">
    <property type="entry name" value="AcylCo_DH-like_C"/>
</dbReference>
<feature type="domain" description="Acyl-CoA oxidase/dehydrogenase middle" evidence="12">
    <location>
        <begin position="179"/>
        <end position="286"/>
    </location>
</feature>
<dbReference type="Gene3D" id="1.20.140.10">
    <property type="entry name" value="Butyryl-CoA Dehydrogenase, subunit A, domain 3"/>
    <property type="match status" value="1"/>
</dbReference>
<dbReference type="PROSITE" id="PS00072">
    <property type="entry name" value="ACYL_COA_DH_1"/>
    <property type="match status" value="1"/>
</dbReference>
<evidence type="ECO:0000259" key="12">
    <source>
        <dbReference type="Pfam" id="PF02770"/>
    </source>
</evidence>
<keyword evidence="4 10" id="KW-0274">FAD</keyword>
<protein>
    <recommendedName>
        <fullName evidence="9">3-methylmercaptopropionyl-CoA dehydrogenase</fullName>
        <ecNumber evidence="8">1.3.99.41</ecNumber>
    </recommendedName>
</protein>
<evidence type="ECO:0000259" key="14">
    <source>
        <dbReference type="Pfam" id="PF12806"/>
    </source>
</evidence>
<evidence type="ECO:0000256" key="7">
    <source>
        <dbReference type="ARBA" id="ARBA00058683"/>
    </source>
</evidence>
<gene>
    <name evidence="15" type="ORF">E8A74_17055</name>
</gene>
<dbReference type="InterPro" id="IPR013786">
    <property type="entry name" value="AcylCoA_DH/ox_N"/>
</dbReference>
<comment type="cofactor">
    <cofactor evidence="1 10">
        <name>FAD</name>
        <dbReference type="ChEBI" id="CHEBI:57692"/>
    </cofactor>
</comment>
<evidence type="ECO:0000259" key="11">
    <source>
        <dbReference type="Pfam" id="PF00441"/>
    </source>
</evidence>
<dbReference type="AlphaFoldDB" id="A0A4U1JC97"/>
<evidence type="ECO:0000256" key="1">
    <source>
        <dbReference type="ARBA" id="ARBA00001974"/>
    </source>
</evidence>
<dbReference type="InterPro" id="IPR009100">
    <property type="entry name" value="AcylCoA_DH/oxidase_NM_dom_sf"/>
</dbReference>
<dbReference type="EMBL" id="SSMQ01000016">
    <property type="protein sequence ID" value="TKD07487.1"/>
    <property type="molecule type" value="Genomic_DNA"/>
</dbReference>
<comment type="similarity">
    <text evidence="2 10">Belongs to the acyl-CoA dehydrogenase family.</text>
</comment>
<dbReference type="OrthoDB" id="9765339at2"/>
<dbReference type="InterPro" id="IPR046373">
    <property type="entry name" value="Acyl-CoA_Oxase/DH_mid-dom_sf"/>
</dbReference>
<dbReference type="Proteomes" id="UP000309215">
    <property type="component" value="Unassembled WGS sequence"/>
</dbReference>
<dbReference type="FunFam" id="2.40.110.10:FF:000031">
    <property type="entry name" value="Acyl-CoA dehydrogenase, putative"/>
    <property type="match status" value="1"/>
</dbReference>
<reference evidence="15 16" key="1">
    <citation type="submission" date="2019-04" db="EMBL/GenBank/DDBJ databases">
        <authorList>
            <person name="Li Y."/>
            <person name="Wang J."/>
        </authorList>
    </citation>
    <scope>NUCLEOTIDE SEQUENCE [LARGE SCALE GENOMIC DNA]</scope>
    <source>
        <strain evidence="15 16">DSM 14668</strain>
    </source>
</reference>
<sequence length="629" mass="68532">MKTRATEEAPVSNPQASQNRYRADLREMKFLLFEQFRLGDILGRAPFEAWGVDETSMVLDETYKFACEVLGPLNATGDRSGCRLEGGRVYAPEGFKEAWDKLYEAGWKNVSVNPDWGGQGAPHAVFALVEEILSGANTAFNMYPGLAHGAAEVIQLFGTARQKSLFLPRLYGGAWGGTMCLTEPHAGSDVGSSRTTAKKLDDGRYQIRGTKIFISGGDHDMAENIVHLVLARVEGAPPGTKGLSLFIVPRLRVKDDGTIEGSNDVAVGSIEHKMGINGSATCVLNFGENDGCIGELVGEIENHGMAQMFKMMNGARIAVGVQGVAVASSAFLNALDYARDRKQGPSIDHWKDPTAPRVAIVEHADVRRMLLEMKAKVEGIRALIVKLALHQDLVHVHQGSDDQKAQYHQGQVDLLVPLVKAYGSDQAFRVCEMAIQTYGGAGYIKDYPVEQYCRDAKIFSIYEGTNHIQAMDLVGRKLAQRGGQNLQEFLGDVAAFVQKHQGHPTVGPYLAELGAAQEALAGTAMRMLTWFQTGRMAMVPLAANRFLEMMSVVAVGWLLLEGAVLAAEKAAALPNDESSARDRAFYEGKRHAAAYYARHVLPEVRSHAEILGREDRSPLDIPTDAFASL</sequence>
<dbReference type="EC" id="1.3.99.41" evidence="8"/>
<dbReference type="SUPFAM" id="SSF47203">
    <property type="entry name" value="Acyl-CoA dehydrogenase C-terminal domain-like"/>
    <property type="match status" value="1"/>
</dbReference>
<dbReference type="GO" id="GO:0003995">
    <property type="term" value="F:acyl-CoA dehydrogenase activity"/>
    <property type="evidence" value="ECO:0007669"/>
    <property type="project" value="InterPro"/>
</dbReference>
<dbReference type="GO" id="GO:0005886">
    <property type="term" value="C:plasma membrane"/>
    <property type="evidence" value="ECO:0007669"/>
    <property type="project" value="TreeGrafter"/>
</dbReference>
<keyword evidence="3 10" id="KW-0285">Flavoprotein</keyword>
<dbReference type="Pfam" id="PF02770">
    <property type="entry name" value="Acyl-CoA_dh_M"/>
    <property type="match status" value="1"/>
</dbReference>
<dbReference type="InterPro" id="IPR052166">
    <property type="entry name" value="Diverse_Acyl-CoA_DH"/>
</dbReference>
<evidence type="ECO:0000259" key="13">
    <source>
        <dbReference type="Pfam" id="PF02771"/>
    </source>
</evidence>
<feature type="domain" description="Acyl-CoA dehydrogenase/oxidase N-terminal" evidence="13">
    <location>
        <begin position="53"/>
        <end position="173"/>
    </location>
</feature>
<evidence type="ECO:0000256" key="5">
    <source>
        <dbReference type="ARBA" id="ARBA00023002"/>
    </source>
</evidence>
<evidence type="ECO:0000313" key="15">
    <source>
        <dbReference type="EMBL" id="TKD07487.1"/>
    </source>
</evidence>
<feature type="domain" description="Acyl-CoA dehydrogenase/oxidase C-terminal" evidence="11">
    <location>
        <begin position="302"/>
        <end position="473"/>
    </location>
</feature>
<dbReference type="PANTHER" id="PTHR42803:SF1">
    <property type="entry name" value="BROAD-SPECIFICITY LINEAR ACYL-COA DEHYDROGENASE FADE5"/>
    <property type="match status" value="1"/>
</dbReference>
<dbReference type="Pfam" id="PF00441">
    <property type="entry name" value="Acyl-CoA_dh_1"/>
    <property type="match status" value="1"/>
</dbReference>
<comment type="function">
    <text evidence="7">Involved in the assimilation of dimethylsulphoniopropionate (DMSP), an important compound in the fixation of carbon in marine phytoplankton, by mediating the conversion of 3-(methylthio)propanoyl-CoA (MMPA-CoA) to 3-(methylthio)acryloyl-CoA (MTA-CoA).</text>
</comment>
<accession>A0A4U1JC97</accession>
<dbReference type="Gene3D" id="2.40.110.10">
    <property type="entry name" value="Butyryl-CoA Dehydrogenase, subunit A, domain 2"/>
    <property type="match status" value="1"/>
</dbReference>
<evidence type="ECO:0000313" key="16">
    <source>
        <dbReference type="Proteomes" id="UP000309215"/>
    </source>
</evidence>
<proteinExistence type="inferred from homology"/>
<evidence type="ECO:0000256" key="4">
    <source>
        <dbReference type="ARBA" id="ARBA00022827"/>
    </source>
</evidence>